<dbReference type="InterPro" id="IPR035906">
    <property type="entry name" value="MetI-like_sf"/>
</dbReference>
<evidence type="ECO:0000256" key="2">
    <source>
        <dbReference type="ARBA" id="ARBA00022448"/>
    </source>
</evidence>
<dbReference type="PANTHER" id="PTHR43163:SF6">
    <property type="entry name" value="DIPEPTIDE TRANSPORT SYSTEM PERMEASE PROTEIN DPPB-RELATED"/>
    <property type="match status" value="1"/>
</dbReference>
<accession>A0A6S6R9I1</accession>
<dbReference type="CDD" id="cd06261">
    <property type="entry name" value="TM_PBP2"/>
    <property type="match status" value="1"/>
</dbReference>
<evidence type="ECO:0000256" key="7">
    <source>
        <dbReference type="RuleBase" id="RU363032"/>
    </source>
</evidence>
<dbReference type="Pfam" id="PF19300">
    <property type="entry name" value="BPD_transp_1_N"/>
    <property type="match status" value="1"/>
</dbReference>
<gene>
    <name evidence="8" type="ORF">acsn021_31870</name>
</gene>
<proteinExistence type="inferred from homology"/>
<dbReference type="Pfam" id="PF00528">
    <property type="entry name" value="BPD_transp_1"/>
    <property type="match status" value="1"/>
</dbReference>
<comment type="similarity">
    <text evidence="7">Belongs to the binding-protein-dependent transport system permease family.</text>
</comment>
<evidence type="ECO:0000256" key="4">
    <source>
        <dbReference type="ARBA" id="ARBA00022692"/>
    </source>
</evidence>
<evidence type="ECO:0000256" key="1">
    <source>
        <dbReference type="ARBA" id="ARBA00004651"/>
    </source>
</evidence>
<dbReference type="PROSITE" id="PS50928">
    <property type="entry name" value="ABC_TM1"/>
    <property type="match status" value="1"/>
</dbReference>
<protein>
    <submittedName>
        <fullName evidence="8">Peptide ABC transporter permease</fullName>
    </submittedName>
</protein>
<feature type="transmembrane region" description="Helical" evidence="7">
    <location>
        <begin position="134"/>
        <end position="157"/>
    </location>
</feature>
<dbReference type="KEGG" id="acel:acsn021_31870"/>
<dbReference type="PANTHER" id="PTHR43163">
    <property type="entry name" value="DIPEPTIDE TRANSPORT SYSTEM PERMEASE PROTEIN DPPB-RELATED"/>
    <property type="match status" value="1"/>
</dbReference>
<dbReference type="InterPro" id="IPR000515">
    <property type="entry name" value="MetI-like"/>
</dbReference>
<keyword evidence="6 7" id="KW-0472">Membrane</keyword>
<evidence type="ECO:0000256" key="6">
    <source>
        <dbReference type="ARBA" id="ARBA00023136"/>
    </source>
</evidence>
<dbReference type="GO" id="GO:0055085">
    <property type="term" value="P:transmembrane transport"/>
    <property type="evidence" value="ECO:0007669"/>
    <property type="project" value="InterPro"/>
</dbReference>
<evidence type="ECO:0000256" key="5">
    <source>
        <dbReference type="ARBA" id="ARBA00022989"/>
    </source>
</evidence>
<feature type="transmembrane region" description="Helical" evidence="7">
    <location>
        <begin position="231"/>
        <end position="253"/>
    </location>
</feature>
<keyword evidence="9" id="KW-1185">Reference proteome</keyword>
<dbReference type="RefSeq" id="WP_184093406.1">
    <property type="nucleotide sequence ID" value="NZ_AP023367.1"/>
</dbReference>
<keyword evidence="4 7" id="KW-0812">Transmembrane</keyword>
<dbReference type="GO" id="GO:0005886">
    <property type="term" value="C:plasma membrane"/>
    <property type="evidence" value="ECO:0007669"/>
    <property type="project" value="UniProtKB-SubCell"/>
</dbReference>
<feature type="transmembrane region" description="Helical" evidence="7">
    <location>
        <begin position="101"/>
        <end position="122"/>
    </location>
</feature>
<comment type="subcellular location">
    <subcellularLocation>
        <location evidence="1 7">Cell membrane</location>
        <topology evidence="1 7">Multi-pass membrane protein</topology>
    </subcellularLocation>
</comment>
<feature type="transmembrane region" description="Helical" evidence="7">
    <location>
        <begin position="169"/>
        <end position="189"/>
    </location>
</feature>
<keyword evidence="2 7" id="KW-0813">Transport</keyword>
<feature type="transmembrane region" description="Helical" evidence="7">
    <location>
        <begin position="9"/>
        <end position="30"/>
    </location>
</feature>
<evidence type="ECO:0000313" key="9">
    <source>
        <dbReference type="Proteomes" id="UP000515561"/>
    </source>
</evidence>
<dbReference type="InterPro" id="IPR045621">
    <property type="entry name" value="BPD_transp_1_N"/>
</dbReference>
<dbReference type="SUPFAM" id="SSF161098">
    <property type="entry name" value="MetI-like"/>
    <property type="match status" value="1"/>
</dbReference>
<name>A0A6S6R9I1_9FIRM</name>
<sequence length="308" mass="34060">MGKYILKRIVAALLTIFIAATITFFIMNFVPGNPFLGEKPPSESVMKALMEKYGLDKPLVVQYKNYLLNLLKGDFGISYKLQKNRAIIDIIKESFPVSAKLGAWAILLAILGGIPLGSIAAFKRNKLGDNIIRIFSTMGISIPGFVIATTTMILFAVKLKILPSSGLNTLSGYILPIFTLSLYPMCYIARLMRSSMLEAFSQDYIRTAKAKGMGSFVITFKHALRNSLIPVITYLGPLVANVLTGAFVVEQVFNIPGLGRYFVKAINARDYMVIMGTTVFLATFVILMNLLCDILYKVVDPRIKLGEE</sequence>
<evidence type="ECO:0000313" key="8">
    <source>
        <dbReference type="EMBL" id="BCJ95618.1"/>
    </source>
</evidence>
<feature type="transmembrane region" description="Helical" evidence="7">
    <location>
        <begin position="273"/>
        <end position="296"/>
    </location>
</feature>
<dbReference type="AlphaFoldDB" id="A0A6S6R9I1"/>
<reference evidence="8 9" key="1">
    <citation type="journal article" date="2016" name="Int. J. Syst. Evol. Microbiol.">
        <title>Descriptions of Anaerotaenia torta gen. nov., sp. nov. and Anaerocolumna cellulosilytica gen. nov., sp. nov. isolated from a methanogenic reactor of cattle waste.</title>
        <authorList>
            <person name="Uek A."/>
            <person name="Ohtaki Y."/>
            <person name="Kaku N."/>
            <person name="Ueki K."/>
        </authorList>
    </citation>
    <scope>NUCLEOTIDE SEQUENCE [LARGE SCALE GENOMIC DNA]</scope>
    <source>
        <strain evidence="8 9">SN021</strain>
    </source>
</reference>
<dbReference type="Gene3D" id="1.10.3720.10">
    <property type="entry name" value="MetI-like"/>
    <property type="match status" value="1"/>
</dbReference>
<keyword evidence="5 7" id="KW-1133">Transmembrane helix</keyword>
<evidence type="ECO:0000256" key="3">
    <source>
        <dbReference type="ARBA" id="ARBA00022475"/>
    </source>
</evidence>
<organism evidence="8 9">
    <name type="scientific">Anaerocolumna cellulosilytica</name>
    <dbReference type="NCBI Taxonomy" id="433286"/>
    <lineage>
        <taxon>Bacteria</taxon>
        <taxon>Bacillati</taxon>
        <taxon>Bacillota</taxon>
        <taxon>Clostridia</taxon>
        <taxon>Lachnospirales</taxon>
        <taxon>Lachnospiraceae</taxon>
        <taxon>Anaerocolumna</taxon>
    </lineage>
</organism>
<dbReference type="EMBL" id="AP023367">
    <property type="protein sequence ID" value="BCJ95618.1"/>
    <property type="molecule type" value="Genomic_DNA"/>
</dbReference>
<dbReference type="Proteomes" id="UP000515561">
    <property type="component" value="Chromosome"/>
</dbReference>
<keyword evidence="3" id="KW-1003">Cell membrane</keyword>